<organism evidence="2 3">
    <name type="scientific">Nonomuraea zeae</name>
    <dbReference type="NCBI Taxonomy" id="1642303"/>
    <lineage>
        <taxon>Bacteria</taxon>
        <taxon>Bacillati</taxon>
        <taxon>Actinomycetota</taxon>
        <taxon>Actinomycetes</taxon>
        <taxon>Streptosporangiales</taxon>
        <taxon>Streptosporangiaceae</taxon>
        <taxon>Nonomuraea</taxon>
    </lineage>
</organism>
<sequence length="157" mass="16393">MRGQEPGSEHDRREADGSAAPATPPPSFGQTNGRDVPPAFTDSDEAADAEARPVVPTYQGPPPYRSEPEVPAGVQPWKVPDDDATPPPGVQPWEVSDDDAAVYDWFADPEQTDPDGPDRPGLGLPDGIPSISSPADHVHPGQPQLTGQPPAGRPAAG</sequence>
<evidence type="ECO:0000313" key="3">
    <source>
        <dbReference type="Proteomes" id="UP000306628"/>
    </source>
</evidence>
<name>A0A5S4FUP9_9ACTN</name>
<proteinExistence type="predicted"/>
<gene>
    <name evidence="2" type="ORF">ETD85_46420</name>
</gene>
<evidence type="ECO:0000256" key="1">
    <source>
        <dbReference type="SAM" id="MobiDB-lite"/>
    </source>
</evidence>
<feature type="non-terminal residue" evidence="2">
    <location>
        <position position="157"/>
    </location>
</feature>
<feature type="compositionally biased region" description="Basic and acidic residues" evidence="1">
    <location>
        <begin position="7"/>
        <end position="16"/>
    </location>
</feature>
<protein>
    <submittedName>
        <fullName evidence="2">Uncharacterized protein</fullName>
    </submittedName>
</protein>
<accession>A0A5S4FUP9</accession>
<reference evidence="2 3" key="1">
    <citation type="submission" date="2019-05" db="EMBL/GenBank/DDBJ databases">
        <title>Draft genome sequence of Nonomuraea zeae DSM 100528.</title>
        <authorList>
            <person name="Saricaoglu S."/>
            <person name="Isik K."/>
        </authorList>
    </citation>
    <scope>NUCLEOTIDE SEQUENCE [LARGE SCALE GENOMIC DNA]</scope>
    <source>
        <strain evidence="2 3">DSM 100528</strain>
    </source>
</reference>
<keyword evidence="3" id="KW-1185">Reference proteome</keyword>
<dbReference type="EMBL" id="VCKX01000239">
    <property type="protein sequence ID" value="TMR24497.1"/>
    <property type="molecule type" value="Genomic_DNA"/>
</dbReference>
<comment type="caution">
    <text evidence="2">The sequence shown here is derived from an EMBL/GenBank/DDBJ whole genome shotgun (WGS) entry which is preliminary data.</text>
</comment>
<dbReference type="Proteomes" id="UP000306628">
    <property type="component" value="Unassembled WGS sequence"/>
</dbReference>
<feature type="region of interest" description="Disordered" evidence="1">
    <location>
        <begin position="1"/>
        <end position="157"/>
    </location>
</feature>
<evidence type="ECO:0000313" key="2">
    <source>
        <dbReference type="EMBL" id="TMR24497.1"/>
    </source>
</evidence>
<dbReference type="AlphaFoldDB" id="A0A5S4FUP9"/>